<evidence type="ECO:0000313" key="2">
    <source>
        <dbReference type="Proteomes" id="UP000285278"/>
    </source>
</evidence>
<reference evidence="1 2" key="1">
    <citation type="submission" date="2018-09" db="EMBL/GenBank/DDBJ databases">
        <title>Optimization and identification of Corynebacterium falsenii FN1-14 from fish paste.</title>
        <authorList>
            <person name="Daroonpunt R."/>
            <person name="Tanasupawat S."/>
        </authorList>
    </citation>
    <scope>NUCLEOTIDE SEQUENCE [LARGE SCALE GENOMIC DNA]</scope>
    <source>
        <strain evidence="1 2">FN1-14</strain>
    </source>
</reference>
<keyword evidence="2" id="KW-1185">Reference proteome</keyword>
<organism evidence="1 2">
    <name type="scientific">Corynebacterium falsenii</name>
    <dbReference type="NCBI Taxonomy" id="108486"/>
    <lineage>
        <taxon>Bacteria</taxon>
        <taxon>Bacillati</taxon>
        <taxon>Actinomycetota</taxon>
        <taxon>Actinomycetes</taxon>
        <taxon>Mycobacteriales</taxon>
        <taxon>Corynebacteriaceae</taxon>
        <taxon>Corynebacterium</taxon>
    </lineage>
</organism>
<comment type="caution">
    <text evidence="1">The sequence shown here is derived from an EMBL/GenBank/DDBJ whole genome shotgun (WGS) entry which is preliminary data.</text>
</comment>
<sequence>MSIDHLSPEAIAALVDGELGRRAEHRAKIHLVHCKYCRDEVNAQRQAAHRLRGLATDVHASGTLIERLRRIPDQAVADSPRDKFGPDGCRRPESISDAVDLMIRKLGRRPGSKP</sequence>
<evidence type="ECO:0000313" key="1">
    <source>
        <dbReference type="EMBL" id="RIX34453.1"/>
    </source>
</evidence>
<proteinExistence type="predicted"/>
<protein>
    <submittedName>
        <fullName evidence="1">Anti-sigma factor</fullName>
    </submittedName>
</protein>
<dbReference type="EMBL" id="QXJK01000007">
    <property type="protein sequence ID" value="RIX34453.1"/>
    <property type="molecule type" value="Genomic_DNA"/>
</dbReference>
<dbReference type="STRING" id="1451189.CFAL_07580"/>
<name>A0A418Q6M1_9CORY</name>
<dbReference type="AlphaFoldDB" id="A0A418Q6M1"/>
<accession>A0A418Q6M1</accession>
<gene>
    <name evidence="1" type="ORF">D3M95_07610</name>
</gene>
<dbReference type="OrthoDB" id="4425192at2"/>
<dbReference type="RefSeq" id="WP_039911497.1">
    <property type="nucleotide sequence ID" value="NZ_JBQQOK010000004.1"/>
</dbReference>
<dbReference type="Proteomes" id="UP000285278">
    <property type="component" value="Unassembled WGS sequence"/>
</dbReference>